<evidence type="ECO:0000256" key="1">
    <source>
        <dbReference type="ARBA" id="ARBA00005417"/>
    </source>
</evidence>
<dbReference type="GO" id="GO:0005886">
    <property type="term" value="C:plasma membrane"/>
    <property type="evidence" value="ECO:0007669"/>
    <property type="project" value="UniProtKB-ARBA"/>
</dbReference>
<evidence type="ECO:0000256" key="2">
    <source>
        <dbReference type="ARBA" id="ARBA00022448"/>
    </source>
</evidence>
<protein>
    <submittedName>
        <fullName evidence="10">ABC transporter, ATP-binding protein</fullName>
    </submittedName>
</protein>
<feature type="domain" description="ABC transporter" evidence="9">
    <location>
        <begin position="14"/>
        <end position="250"/>
    </location>
</feature>
<dbReference type="InterPro" id="IPR045865">
    <property type="entry name" value="ACT-like_dom_sf"/>
</dbReference>
<dbReference type="Proteomes" id="UP000070355">
    <property type="component" value="Unassembled WGS sequence"/>
</dbReference>
<keyword evidence="3" id="KW-1003">Cell membrane</keyword>
<dbReference type="Gene3D" id="3.30.70.260">
    <property type="match status" value="1"/>
</dbReference>
<keyword evidence="5 10" id="KW-0067">ATP-binding</keyword>
<evidence type="ECO:0000256" key="7">
    <source>
        <dbReference type="ARBA" id="ARBA00022970"/>
    </source>
</evidence>
<dbReference type="PANTHER" id="PTHR43166:SF30">
    <property type="entry name" value="METHIONINE IMPORT ATP-BINDING PROTEIN METN"/>
    <property type="match status" value="1"/>
</dbReference>
<proteinExistence type="inferred from homology"/>
<dbReference type="GO" id="GO:0016887">
    <property type="term" value="F:ATP hydrolysis activity"/>
    <property type="evidence" value="ECO:0007669"/>
    <property type="project" value="InterPro"/>
</dbReference>
<evidence type="ECO:0000313" key="10">
    <source>
        <dbReference type="EMBL" id="KXB60329.1"/>
    </source>
</evidence>
<evidence type="ECO:0000256" key="8">
    <source>
        <dbReference type="ARBA" id="ARBA00023136"/>
    </source>
</evidence>
<dbReference type="GO" id="GO:0005524">
    <property type="term" value="F:ATP binding"/>
    <property type="evidence" value="ECO:0007669"/>
    <property type="project" value="UniProtKB-KW"/>
</dbReference>
<dbReference type="Pfam" id="PF09383">
    <property type="entry name" value="NIL"/>
    <property type="match status" value="1"/>
</dbReference>
<dbReference type="InterPro" id="IPR003439">
    <property type="entry name" value="ABC_transporter-like_ATP-bd"/>
</dbReference>
<dbReference type="AlphaFoldDB" id="A0A133ZY07"/>
<keyword evidence="7" id="KW-0029">Amino-acid transport</keyword>
<dbReference type="PROSITE" id="PS50893">
    <property type="entry name" value="ABC_TRANSPORTER_2"/>
    <property type="match status" value="1"/>
</dbReference>
<keyword evidence="8" id="KW-0472">Membrane</keyword>
<keyword evidence="4" id="KW-0547">Nucleotide-binding</keyword>
<dbReference type="InterPro" id="IPR018449">
    <property type="entry name" value="NIL_domain"/>
</dbReference>
<name>A0A133ZY07_9BACL</name>
<dbReference type="PROSITE" id="PS00211">
    <property type="entry name" value="ABC_TRANSPORTER_1"/>
    <property type="match status" value="1"/>
</dbReference>
<reference evidence="11" key="1">
    <citation type="submission" date="2016-01" db="EMBL/GenBank/DDBJ databases">
        <authorList>
            <person name="Mitreva M."/>
            <person name="Pepin K.H."/>
            <person name="Mihindukulasuriya K.A."/>
            <person name="Fulton R."/>
            <person name="Fronick C."/>
            <person name="O'Laughlin M."/>
            <person name="Miner T."/>
            <person name="Herter B."/>
            <person name="Rosa B.A."/>
            <person name="Cordes M."/>
            <person name="Tomlinson C."/>
            <person name="Wollam A."/>
            <person name="Palsikar V.B."/>
            <person name="Mardis E.R."/>
            <person name="Wilson R.K."/>
        </authorList>
    </citation>
    <scope>NUCLEOTIDE SEQUENCE [LARGE SCALE GENOMIC DNA]</scope>
    <source>
        <strain evidence="11">DNF01167</strain>
    </source>
</reference>
<organism evidence="10 11">
    <name type="scientific">Gemella haemolysans</name>
    <dbReference type="NCBI Taxonomy" id="1379"/>
    <lineage>
        <taxon>Bacteria</taxon>
        <taxon>Bacillati</taxon>
        <taxon>Bacillota</taxon>
        <taxon>Bacilli</taxon>
        <taxon>Bacillales</taxon>
        <taxon>Gemellaceae</taxon>
        <taxon>Gemella</taxon>
    </lineage>
</organism>
<dbReference type="InterPro" id="IPR003593">
    <property type="entry name" value="AAA+_ATPase"/>
</dbReference>
<dbReference type="SUPFAM" id="SSF55021">
    <property type="entry name" value="ACT-like"/>
    <property type="match status" value="1"/>
</dbReference>
<dbReference type="EMBL" id="LSDC01000057">
    <property type="protein sequence ID" value="KXB60329.1"/>
    <property type="molecule type" value="Genomic_DNA"/>
</dbReference>
<dbReference type="CDD" id="cd03258">
    <property type="entry name" value="ABC_MetN_methionine_transporter"/>
    <property type="match status" value="1"/>
</dbReference>
<comment type="caution">
    <text evidence="10">The sequence shown here is derived from an EMBL/GenBank/DDBJ whole genome shotgun (WGS) entry which is preliminary data.</text>
</comment>
<evidence type="ECO:0000259" key="9">
    <source>
        <dbReference type="PROSITE" id="PS50893"/>
    </source>
</evidence>
<keyword evidence="2" id="KW-0813">Transport</keyword>
<keyword evidence="6" id="KW-1278">Translocase</keyword>
<dbReference type="InterPro" id="IPR041701">
    <property type="entry name" value="MetN_ABC"/>
</dbReference>
<dbReference type="SUPFAM" id="SSF52540">
    <property type="entry name" value="P-loop containing nucleoside triphosphate hydrolases"/>
    <property type="match status" value="1"/>
</dbReference>
<dbReference type="SMART" id="SM00930">
    <property type="entry name" value="NIL"/>
    <property type="match status" value="1"/>
</dbReference>
<dbReference type="InterPro" id="IPR017871">
    <property type="entry name" value="ABC_transporter-like_CS"/>
</dbReference>
<evidence type="ECO:0000256" key="5">
    <source>
        <dbReference type="ARBA" id="ARBA00022840"/>
    </source>
</evidence>
<evidence type="ECO:0000256" key="6">
    <source>
        <dbReference type="ARBA" id="ARBA00022967"/>
    </source>
</evidence>
<dbReference type="PATRIC" id="fig|1379.3.peg.808"/>
<dbReference type="Gene3D" id="3.40.50.300">
    <property type="entry name" value="P-loop containing nucleotide triphosphate hydrolases"/>
    <property type="match status" value="1"/>
</dbReference>
<dbReference type="FunFam" id="3.40.50.300:FF:000056">
    <property type="entry name" value="Cell division ATP-binding protein FtsE"/>
    <property type="match status" value="1"/>
</dbReference>
<dbReference type="Pfam" id="PF00005">
    <property type="entry name" value="ABC_tran"/>
    <property type="match status" value="1"/>
</dbReference>
<dbReference type="PANTHER" id="PTHR43166">
    <property type="entry name" value="AMINO ACID IMPORT ATP-BINDING PROTEIN"/>
    <property type="match status" value="1"/>
</dbReference>
<gene>
    <name evidence="10" type="ORF">HMPREF3186_00826</name>
</gene>
<dbReference type="InterPro" id="IPR050086">
    <property type="entry name" value="MetN_ABC_transporter-like"/>
</dbReference>
<comment type="similarity">
    <text evidence="1">Belongs to the ABC transporter superfamily.</text>
</comment>
<dbReference type="InterPro" id="IPR027417">
    <property type="entry name" value="P-loop_NTPase"/>
</dbReference>
<dbReference type="STRING" id="1379.HMPREF3186_00826"/>
<evidence type="ECO:0000256" key="3">
    <source>
        <dbReference type="ARBA" id="ARBA00022475"/>
    </source>
</evidence>
<dbReference type="SMART" id="SM00382">
    <property type="entry name" value="AAA"/>
    <property type="match status" value="1"/>
</dbReference>
<dbReference type="GO" id="GO:0006865">
    <property type="term" value="P:amino acid transport"/>
    <property type="evidence" value="ECO:0007669"/>
    <property type="project" value="UniProtKB-KW"/>
</dbReference>
<sequence length="349" mass="39197">MFFIFKKRKEIDMIELKKVNKIYNNKVHALKDINLKVEKGDIYGIIGYSGAGKSTLVRLLNGLEVATDGEVIIDGDDFNKITEEQRRLKRQRIGMIFQHFNLLWSRTVAENIAFPLEILGKSKTEIKERVEELAKLVGLEDRLNAYPSQLSGGQKQRVGIARALAGNPSILLCDEATSALDPETTAEVLNLIKEIHSKTNITVVLITHEMNVIKTICTKVAVIDGGTIAEDGLVSEVFYHPTQEVTKKFLAQTSFASEFEERENIEEWKKVFTEGVIIKFTFDNNTSKKPILSTLVREIDFDFTIINGHIDKTADANIGTLFVQLIGTKENTDKAISRLNELGILTEVL</sequence>
<evidence type="ECO:0000313" key="11">
    <source>
        <dbReference type="Proteomes" id="UP000070355"/>
    </source>
</evidence>
<accession>A0A133ZY07</accession>
<evidence type="ECO:0000256" key="4">
    <source>
        <dbReference type="ARBA" id="ARBA00022741"/>
    </source>
</evidence>